<dbReference type="PANTHER" id="PTHR43833:SF9">
    <property type="entry name" value="POTASSIUM CHANNEL PROTEIN YUGO-RELATED"/>
    <property type="match status" value="1"/>
</dbReference>
<reference evidence="9 11" key="2">
    <citation type="submission" date="2019-05" db="EMBL/GenBank/DDBJ databases">
        <title>A comparative analysis of the Nautiliaceae.</title>
        <authorList>
            <person name="Grosche A."/>
            <person name="Smedile F."/>
            <person name="Vetriani C."/>
        </authorList>
    </citation>
    <scope>NUCLEOTIDE SEQUENCE [LARGE SCALE GENOMIC DNA]</scope>
    <source>
        <strain evidence="9 11">TB-2</strain>
    </source>
</reference>
<feature type="transmembrane region" description="Helical" evidence="6">
    <location>
        <begin position="188"/>
        <end position="208"/>
    </location>
</feature>
<dbReference type="EMBL" id="ABCJ01000001">
    <property type="protein sequence ID" value="EDM24334.1"/>
    <property type="molecule type" value="Genomic_DNA"/>
</dbReference>
<dbReference type="GO" id="GO:0016020">
    <property type="term" value="C:membrane"/>
    <property type="evidence" value="ECO:0007669"/>
    <property type="project" value="UniProtKB-SubCell"/>
</dbReference>
<evidence type="ECO:0000256" key="5">
    <source>
        <dbReference type="ARBA" id="ARBA00029579"/>
    </source>
</evidence>
<dbReference type="Pfam" id="PF00520">
    <property type="entry name" value="Ion_trans"/>
    <property type="match status" value="1"/>
</dbReference>
<dbReference type="Pfam" id="PF02254">
    <property type="entry name" value="TrkA_N"/>
    <property type="match status" value="1"/>
</dbReference>
<evidence type="ECO:0000256" key="3">
    <source>
        <dbReference type="ARBA" id="ARBA00022989"/>
    </source>
</evidence>
<dbReference type="SUPFAM" id="SSF51735">
    <property type="entry name" value="NAD(P)-binding Rossmann-fold domains"/>
    <property type="match status" value="1"/>
</dbReference>
<dbReference type="Gene3D" id="3.40.50.720">
    <property type="entry name" value="NAD(P)-binding Rossmann-like Domain"/>
    <property type="match status" value="1"/>
</dbReference>
<feature type="transmembrane region" description="Helical" evidence="6">
    <location>
        <begin position="220"/>
        <end position="239"/>
    </location>
</feature>
<dbReference type="SUPFAM" id="SSF116726">
    <property type="entry name" value="TrkA C-terminal domain-like"/>
    <property type="match status" value="1"/>
</dbReference>
<evidence type="ECO:0000259" key="7">
    <source>
        <dbReference type="PROSITE" id="PS51201"/>
    </source>
</evidence>
<gene>
    <name evidence="8" type="ORF">CMTB2_02423</name>
    <name evidence="9" type="ORF">FE773_07190</name>
</gene>
<dbReference type="Gene3D" id="1.20.120.350">
    <property type="entry name" value="Voltage-gated potassium channels. Chain C"/>
    <property type="match status" value="1"/>
</dbReference>
<keyword evidence="2 6" id="KW-0812">Transmembrane</keyword>
<dbReference type="AlphaFoldDB" id="A0AAI9F2Z8"/>
<dbReference type="SUPFAM" id="SSF81324">
    <property type="entry name" value="Voltage-gated potassium channels"/>
    <property type="match status" value="1"/>
</dbReference>
<evidence type="ECO:0000256" key="6">
    <source>
        <dbReference type="SAM" id="Phobius"/>
    </source>
</evidence>
<dbReference type="InterPro" id="IPR036291">
    <property type="entry name" value="NAD(P)-bd_dom_sf"/>
</dbReference>
<dbReference type="Gene3D" id="1.10.287.70">
    <property type="match status" value="1"/>
</dbReference>
<comment type="subcellular location">
    <subcellularLocation>
        <location evidence="1">Membrane</location>
        <topology evidence="1">Multi-pass membrane protein</topology>
    </subcellularLocation>
</comment>
<sequence length="533" mass="61789">MNIKKSIVKALVAFAFYLDGNEVYKKVKKFFWRLMNDDTYQYKKVFDFFMFFLVLISVGILLYDIKNEVYPLLEDFDFYFITTIFLIEYIIRLWVYNDIHKIIIQEYEEAYFLGREFNLKKVFKEILLKKWEYIKSPFAIIDLLAILPGYRPLRIFRIFVIFRLFKLLRYTKSINTFIEVLANKRFELFILLIAVSFVTFIGGAVIYVFEAHSNPKIENLFDAIYWSLITISTVGYGDITPVTKEGRVLTMILIIFGIGFISFATSIIASAFTEKLEELKAERVVRTIKNMNDVYLICGYSNEAEILCERFSKENQDFVVVDIDDKRISKASIKGYIALKGDVTQKDFLKSLDFEKISKVFVLTNNDISNAFMILSIRAFFKDDDIKIIALANDEKNISKIQKAGADYVVVPTSVTSLLIAEYIGNPITFEVIDAILTEKRNAVIDEIIVIEDSILDGKLIGEIDFDKYKLILFGVLKKKESNLLNKTFSLSNGHFYFNPPFDLKLEAGDIIVVMGYSISVNYFKYLVERSSI</sequence>
<dbReference type="GO" id="GO:0006813">
    <property type="term" value="P:potassium ion transport"/>
    <property type="evidence" value="ECO:0007669"/>
    <property type="project" value="InterPro"/>
</dbReference>
<reference evidence="8 10" key="1">
    <citation type="journal article" date="2011" name="Stand. Genomic Sci.">
        <title>Draft genome sequence of Caminibacter mediatlanticus strain TB-2, an epsilonproteobacterium isolated from a deep-sea hydrothermal vent.</title>
        <authorList>
            <person name="Giovannelli D."/>
            <person name="Ferriera S."/>
            <person name="Johnson J."/>
            <person name="Kravitz S."/>
            <person name="Perez-Rodriguez I."/>
            <person name="Ricci J."/>
            <person name="O'Brien C."/>
            <person name="Voordeckers J.W."/>
            <person name="Bini E."/>
            <person name="Vetriani C."/>
        </authorList>
    </citation>
    <scope>NUCLEOTIDE SEQUENCE [LARGE SCALE GENOMIC DNA]</scope>
    <source>
        <strain evidence="8 10">TB-2</strain>
    </source>
</reference>
<dbReference type="GO" id="GO:0005216">
    <property type="term" value="F:monoatomic ion channel activity"/>
    <property type="evidence" value="ECO:0007669"/>
    <property type="project" value="InterPro"/>
</dbReference>
<dbReference type="PRINTS" id="PR00169">
    <property type="entry name" value="KCHANNEL"/>
</dbReference>
<dbReference type="InterPro" id="IPR036721">
    <property type="entry name" value="RCK_C_sf"/>
</dbReference>
<keyword evidence="4 6" id="KW-0472">Membrane</keyword>
<accession>A0AAI9F2Z8</accession>
<dbReference type="PROSITE" id="PS51201">
    <property type="entry name" value="RCK_N"/>
    <property type="match status" value="1"/>
</dbReference>
<dbReference type="Proteomes" id="UP000003288">
    <property type="component" value="Unassembled WGS sequence"/>
</dbReference>
<evidence type="ECO:0000313" key="8">
    <source>
        <dbReference type="EMBL" id="EDM24334.1"/>
    </source>
</evidence>
<evidence type="ECO:0000256" key="2">
    <source>
        <dbReference type="ARBA" id="ARBA00022692"/>
    </source>
</evidence>
<dbReference type="Gene3D" id="3.30.70.1450">
    <property type="entry name" value="Regulator of K+ conductance, C-terminal domain"/>
    <property type="match status" value="1"/>
</dbReference>
<dbReference type="EMBL" id="CP040463">
    <property type="protein sequence ID" value="QCT94981.1"/>
    <property type="molecule type" value="Genomic_DNA"/>
</dbReference>
<evidence type="ECO:0000256" key="1">
    <source>
        <dbReference type="ARBA" id="ARBA00004141"/>
    </source>
</evidence>
<protein>
    <recommendedName>
        <fullName evidence="5">BK channel</fullName>
    </recommendedName>
</protein>
<feature type="transmembrane region" description="Helical" evidence="6">
    <location>
        <begin position="45"/>
        <end position="63"/>
    </location>
</feature>
<feature type="domain" description="RCK N-terminal" evidence="7">
    <location>
        <begin position="292"/>
        <end position="411"/>
    </location>
</feature>
<name>A0AAI9F2Z8_9BACT</name>
<dbReference type="InterPro" id="IPR050721">
    <property type="entry name" value="Trk_Ktr_HKT_K-transport"/>
</dbReference>
<keyword evidence="11" id="KW-1185">Reference proteome</keyword>
<evidence type="ECO:0000256" key="4">
    <source>
        <dbReference type="ARBA" id="ARBA00023136"/>
    </source>
</evidence>
<organism evidence="8 10">
    <name type="scientific">Caminibacter mediatlanticus TB-2</name>
    <dbReference type="NCBI Taxonomy" id="391592"/>
    <lineage>
        <taxon>Bacteria</taxon>
        <taxon>Pseudomonadati</taxon>
        <taxon>Campylobacterota</taxon>
        <taxon>Epsilonproteobacteria</taxon>
        <taxon>Nautiliales</taxon>
        <taxon>Nautiliaceae</taxon>
        <taxon>Caminibacter</taxon>
    </lineage>
</organism>
<evidence type="ECO:0000313" key="11">
    <source>
        <dbReference type="Proteomes" id="UP000306825"/>
    </source>
</evidence>
<evidence type="ECO:0000313" key="10">
    <source>
        <dbReference type="Proteomes" id="UP000003288"/>
    </source>
</evidence>
<dbReference type="Proteomes" id="UP000306825">
    <property type="component" value="Chromosome"/>
</dbReference>
<dbReference type="InterPro" id="IPR005821">
    <property type="entry name" value="Ion_trans_dom"/>
</dbReference>
<evidence type="ECO:0000313" key="9">
    <source>
        <dbReference type="EMBL" id="QCT94981.1"/>
    </source>
</evidence>
<dbReference type="InterPro" id="IPR003148">
    <property type="entry name" value="RCK_N"/>
</dbReference>
<dbReference type="PANTHER" id="PTHR43833">
    <property type="entry name" value="POTASSIUM CHANNEL PROTEIN 2-RELATED-RELATED"/>
    <property type="match status" value="1"/>
</dbReference>
<feature type="transmembrane region" description="Helical" evidence="6">
    <location>
        <begin position="251"/>
        <end position="272"/>
    </location>
</feature>
<dbReference type="InterPro" id="IPR027359">
    <property type="entry name" value="Volt_channel_dom_sf"/>
</dbReference>
<keyword evidence="3 6" id="KW-1133">Transmembrane helix</keyword>
<proteinExistence type="predicted"/>
<feature type="transmembrane region" description="Helical" evidence="6">
    <location>
        <begin position="78"/>
        <end position="95"/>
    </location>
</feature>